<sequence length="228" mass="25194">RKKIKIDQSNFEGGVNYAAQHQGYNGPVSLKLLNSHPVIASHNPSASLKAELTPDVESRHAHSSSPLPPFSQIRHHSSKPYSPVLAHYSDALTTPPLEDSQQNFGHSASVDTSGDVKLEIEGALHGVFENQNTSKNAQGSSKRKKKFKLKGSNTQTNYNNGRSGDHTGRRKRMHQCFCGALFTRADNLKRHIRKCHEEKLEKLSSVPLGFDSDNNNVPVADFSQEFPS</sequence>
<feature type="compositionally biased region" description="Polar residues" evidence="1">
    <location>
        <begin position="151"/>
        <end position="162"/>
    </location>
</feature>
<feature type="compositionally biased region" description="Polar residues" evidence="1">
    <location>
        <begin position="129"/>
        <end position="140"/>
    </location>
</feature>
<accession>A0A0B6Z2N0</accession>
<gene>
    <name evidence="2" type="primary">ORF45763</name>
</gene>
<dbReference type="Gene3D" id="3.30.160.60">
    <property type="entry name" value="Classic Zinc Finger"/>
    <property type="match status" value="1"/>
</dbReference>
<dbReference type="AlphaFoldDB" id="A0A0B6Z2N0"/>
<organism evidence="2">
    <name type="scientific">Arion vulgaris</name>
    <dbReference type="NCBI Taxonomy" id="1028688"/>
    <lineage>
        <taxon>Eukaryota</taxon>
        <taxon>Metazoa</taxon>
        <taxon>Spiralia</taxon>
        <taxon>Lophotrochozoa</taxon>
        <taxon>Mollusca</taxon>
        <taxon>Gastropoda</taxon>
        <taxon>Heterobranchia</taxon>
        <taxon>Euthyneura</taxon>
        <taxon>Panpulmonata</taxon>
        <taxon>Eupulmonata</taxon>
        <taxon>Stylommatophora</taxon>
        <taxon>Helicina</taxon>
        <taxon>Arionoidea</taxon>
        <taxon>Arionidae</taxon>
        <taxon>Arion</taxon>
    </lineage>
</organism>
<proteinExistence type="predicted"/>
<evidence type="ECO:0008006" key="3">
    <source>
        <dbReference type="Google" id="ProtNLM"/>
    </source>
</evidence>
<name>A0A0B6Z2N0_9EUPU</name>
<feature type="non-terminal residue" evidence="2">
    <location>
        <position position="228"/>
    </location>
</feature>
<reference evidence="2" key="1">
    <citation type="submission" date="2014-12" db="EMBL/GenBank/DDBJ databases">
        <title>Insight into the proteome of Arion vulgaris.</title>
        <authorList>
            <person name="Aradska J."/>
            <person name="Bulat T."/>
            <person name="Smidak R."/>
            <person name="Sarate P."/>
            <person name="Gangsoo J."/>
            <person name="Sialana F."/>
            <person name="Bilban M."/>
            <person name="Lubec G."/>
        </authorList>
    </citation>
    <scope>NUCLEOTIDE SEQUENCE</scope>
    <source>
        <tissue evidence="2">Skin</tissue>
    </source>
</reference>
<feature type="region of interest" description="Disordered" evidence="1">
    <location>
        <begin position="53"/>
        <end position="78"/>
    </location>
</feature>
<dbReference type="EMBL" id="HACG01015782">
    <property type="protein sequence ID" value="CEK62647.1"/>
    <property type="molecule type" value="Transcribed_RNA"/>
</dbReference>
<evidence type="ECO:0000313" key="2">
    <source>
        <dbReference type="EMBL" id="CEK62647.1"/>
    </source>
</evidence>
<protein>
    <recommendedName>
        <fullName evidence="3">C2H2-type domain-containing protein</fullName>
    </recommendedName>
</protein>
<evidence type="ECO:0000256" key="1">
    <source>
        <dbReference type="SAM" id="MobiDB-lite"/>
    </source>
</evidence>
<feature type="non-terminal residue" evidence="2">
    <location>
        <position position="1"/>
    </location>
</feature>
<feature type="region of interest" description="Disordered" evidence="1">
    <location>
        <begin position="129"/>
        <end position="169"/>
    </location>
</feature>